<name>A0A9Q0K726_9MAGN</name>
<evidence type="ECO:0000313" key="1">
    <source>
        <dbReference type="EMBL" id="KAJ4964728.1"/>
    </source>
</evidence>
<reference evidence="1" key="1">
    <citation type="journal article" date="2023" name="Plant J.">
        <title>The genome of the king protea, Protea cynaroides.</title>
        <authorList>
            <person name="Chang J."/>
            <person name="Duong T.A."/>
            <person name="Schoeman C."/>
            <person name="Ma X."/>
            <person name="Roodt D."/>
            <person name="Barker N."/>
            <person name="Li Z."/>
            <person name="Van de Peer Y."/>
            <person name="Mizrachi E."/>
        </authorList>
    </citation>
    <scope>NUCLEOTIDE SEQUENCE</scope>
    <source>
        <tissue evidence="1">Young leaves</tissue>
    </source>
</reference>
<sequence>MNRMAMGSLTGSDSEEGAIAMVVQSGSPVLLSVANGGGQHGSSSVVVVLEEGQCSPSVGGLVVSGAQGAPQFPRRQAGAEPLGDVGRVVKVTLPEIAEVDALLQEDQETIEIVGINNSLKAVEVEVVKGLQKAQALQEKIWHENLKVRWFICRDMNSMFFHSYAKAKSGRCAIHLLLCDYSSFFGGSLSGEGFYGAV</sequence>
<organism evidence="1 2">
    <name type="scientific">Protea cynaroides</name>
    <dbReference type="NCBI Taxonomy" id="273540"/>
    <lineage>
        <taxon>Eukaryota</taxon>
        <taxon>Viridiplantae</taxon>
        <taxon>Streptophyta</taxon>
        <taxon>Embryophyta</taxon>
        <taxon>Tracheophyta</taxon>
        <taxon>Spermatophyta</taxon>
        <taxon>Magnoliopsida</taxon>
        <taxon>Proteales</taxon>
        <taxon>Proteaceae</taxon>
        <taxon>Protea</taxon>
    </lineage>
</organism>
<evidence type="ECO:0000313" key="2">
    <source>
        <dbReference type="Proteomes" id="UP001141806"/>
    </source>
</evidence>
<gene>
    <name evidence="1" type="ORF">NE237_016577</name>
</gene>
<keyword evidence="2" id="KW-1185">Reference proteome</keyword>
<dbReference type="AlphaFoldDB" id="A0A9Q0K726"/>
<dbReference type="EMBL" id="JAMYWD010000007">
    <property type="protein sequence ID" value="KAJ4964728.1"/>
    <property type="molecule type" value="Genomic_DNA"/>
</dbReference>
<comment type="caution">
    <text evidence="1">The sequence shown here is derived from an EMBL/GenBank/DDBJ whole genome shotgun (WGS) entry which is preliminary data.</text>
</comment>
<accession>A0A9Q0K726</accession>
<dbReference type="Proteomes" id="UP001141806">
    <property type="component" value="Unassembled WGS sequence"/>
</dbReference>
<protein>
    <submittedName>
        <fullName evidence="1">Uncharacterized protein</fullName>
    </submittedName>
</protein>
<proteinExistence type="predicted"/>